<protein>
    <submittedName>
        <fullName evidence="1">Uncharacterized protein</fullName>
    </submittedName>
</protein>
<dbReference type="EMBL" id="CM047746">
    <property type="protein sequence ID" value="KAJ0020140.1"/>
    <property type="molecule type" value="Genomic_DNA"/>
</dbReference>
<proteinExistence type="predicted"/>
<sequence>MAKWEKITYLGIATCTVLAIYNLSEDHPHYEEPLPYPYLHIRNKEFP</sequence>
<name>A0ACC0XLI3_9ROSI</name>
<reference evidence="2" key="1">
    <citation type="journal article" date="2023" name="G3 (Bethesda)">
        <title>Genome assembly and association tests identify interacting loci associated with vigor, precocity, and sex in interspecific pistachio rootstocks.</title>
        <authorList>
            <person name="Palmer W."/>
            <person name="Jacygrad E."/>
            <person name="Sagayaradj S."/>
            <person name="Cavanaugh K."/>
            <person name="Han R."/>
            <person name="Bertier L."/>
            <person name="Beede B."/>
            <person name="Kafkas S."/>
            <person name="Golino D."/>
            <person name="Preece J."/>
            <person name="Michelmore R."/>
        </authorList>
    </citation>
    <scope>NUCLEOTIDE SEQUENCE [LARGE SCALE GENOMIC DNA]</scope>
</reference>
<dbReference type="Proteomes" id="UP001163603">
    <property type="component" value="Chromosome 11"/>
</dbReference>
<organism evidence="1 2">
    <name type="scientific">Pistacia integerrima</name>
    <dbReference type="NCBI Taxonomy" id="434235"/>
    <lineage>
        <taxon>Eukaryota</taxon>
        <taxon>Viridiplantae</taxon>
        <taxon>Streptophyta</taxon>
        <taxon>Embryophyta</taxon>
        <taxon>Tracheophyta</taxon>
        <taxon>Spermatophyta</taxon>
        <taxon>Magnoliopsida</taxon>
        <taxon>eudicotyledons</taxon>
        <taxon>Gunneridae</taxon>
        <taxon>Pentapetalae</taxon>
        <taxon>rosids</taxon>
        <taxon>malvids</taxon>
        <taxon>Sapindales</taxon>
        <taxon>Anacardiaceae</taxon>
        <taxon>Pistacia</taxon>
    </lineage>
</organism>
<gene>
    <name evidence="1" type="ORF">Pint_31460</name>
</gene>
<keyword evidence="2" id="KW-1185">Reference proteome</keyword>
<evidence type="ECO:0000313" key="1">
    <source>
        <dbReference type="EMBL" id="KAJ0020140.1"/>
    </source>
</evidence>
<evidence type="ECO:0000313" key="2">
    <source>
        <dbReference type="Proteomes" id="UP001163603"/>
    </source>
</evidence>
<comment type="caution">
    <text evidence="1">The sequence shown here is derived from an EMBL/GenBank/DDBJ whole genome shotgun (WGS) entry which is preliminary data.</text>
</comment>
<accession>A0ACC0XLI3</accession>